<sequence>MQKKLVSYGLKINTDFSKEEIKKNTKIINIDEAKHFKFEEKNFENDFLSHTIINLNVSGASVEFIGRYKAEKSLVDVSCDVNHNADNTKSSINIRGIAEVEGKIISRSNIYVAENVKGIDGEEKVKFLFVVDEDGKAGEIDAIPNLDINSHEVKVSHAMSISKIKKSDIWYAGLHGFSEKEAEKDFIESFLK</sequence>
<comment type="caution">
    <text evidence="3">The sequence shown here is derived from an EMBL/GenBank/DDBJ whole genome shotgun (WGS) entry which is preliminary data.</text>
</comment>
<dbReference type="InterPro" id="IPR000825">
    <property type="entry name" value="SUF_FeS_clus_asmbl_SufBD_core"/>
</dbReference>
<dbReference type="GO" id="GO:0016226">
    <property type="term" value="P:iron-sulfur cluster assembly"/>
    <property type="evidence" value="ECO:0007669"/>
    <property type="project" value="InterPro"/>
</dbReference>
<name>A0A644T5Q5_9ZZZZ</name>
<feature type="domain" description="SUF system FeS cluster assembly SufBD core" evidence="2">
    <location>
        <begin position="22"/>
        <end position="190"/>
    </location>
</feature>
<gene>
    <name evidence="3" type="ORF">SDC9_07869</name>
</gene>
<evidence type="ECO:0000256" key="1">
    <source>
        <dbReference type="ARBA" id="ARBA00043967"/>
    </source>
</evidence>
<dbReference type="Pfam" id="PF01458">
    <property type="entry name" value="SUFBD_core"/>
    <property type="match status" value="1"/>
</dbReference>
<dbReference type="EMBL" id="VSSQ01000017">
    <property type="protein sequence ID" value="MPL62258.1"/>
    <property type="molecule type" value="Genomic_DNA"/>
</dbReference>
<dbReference type="InterPro" id="IPR037284">
    <property type="entry name" value="SUF_FeS_clus_asmbl_SufBD_sf"/>
</dbReference>
<dbReference type="AlphaFoldDB" id="A0A644T5Q5"/>
<dbReference type="SUPFAM" id="SSF101960">
    <property type="entry name" value="Stabilizer of iron transporter SufD"/>
    <property type="match status" value="1"/>
</dbReference>
<dbReference type="PANTHER" id="PTHR30508">
    <property type="entry name" value="FES CLUSTER ASSEMBLY PROTEIN SUF"/>
    <property type="match status" value="1"/>
</dbReference>
<protein>
    <recommendedName>
        <fullName evidence="2">SUF system FeS cluster assembly SufBD core domain-containing protein</fullName>
    </recommendedName>
</protein>
<evidence type="ECO:0000313" key="3">
    <source>
        <dbReference type="EMBL" id="MPL62258.1"/>
    </source>
</evidence>
<evidence type="ECO:0000259" key="2">
    <source>
        <dbReference type="Pfam" id="PF01458"/>
    </source>
</evidence>
<dbReference type="PANTHER" id="PTHR30508:SF1">
    <property type="entry name" value="UPF0051 PROTEIN ABCI8, CHLOROPLASTIC-RELATED"/>
    <property type="match status" value="1"/>
</dbReference>
<proteinExistence type="inferred from homology"/>
<comment type="similarity">
    <text evidence="1">Belongs to the iron-sulfur cluster assembly SufBD family.</text>
</comment>
<accession>A0A644T5Q5</accession>
<organism evidence="3">
    <name type="scientific">bioreactor metagenome</name>
    <dbReference type="NCBI Taxonomy" id="1076179"/>
    <lineage>
        <taxon>unclassified sequences</taxon>
        <taxon>metagenomes</taxon>
        <taxon>ecological metagenomes</taxon>
    </lineage>
</organism>
<reference evidence="3" key="1">
    <citation type="submission" date="2019-08" db="EMBL/GenBank/DDBJ databases">
        <authorList>
            <person name="Kucharzyk K."/>
            <person name="Murdoch R.W."/>
            <person name="Higgins S."/>
            <person name="Loffler F."/>
        </authorList>
    </citation>
    <scope>NUCLEOTIDE SEQUENCE</scope>
</reference>
<dbReference type="InterPro" id="IPR055346">
    <property type="entry name" value="Fe-S_cluster_assembly_SufBD"/>
</dbReference>